<accession>A0A9P4JMJ0</accession>
<evidence type="ECO:0000313" key="3">
    <source>
        <dbReference type="EMBL" id="KAF2199864.1"/>
    </source>
</evidence>
<organism evidence="3 4">
    <name type="scientific">Delitschia confertaspora ATCC 74209</name>
    <dbReference type="NCBI Taxonomy" id="1513339"/>
    <lineage>
        <taxon>Eukaryota</taxon>
        <taxon>Fungi</taxon>
        <taxon>Dikarya</taxon>
        <taxon>Ascomycota</taxon>
        <taxon>Pezizomycotina</taxon>
        <taxon>Dothideomycetes</taxon>
        <taxon>Pleosporomycetidae</taxon>
        <taxon>Pleosporales</taxon>
        <taxon>Delitschiaceae</taxon>
        <taxon>Delitschia</taxon>
    </lineage>
</organism>
<dbReference type="OrthoDB" id="5414285at2759"/>
<proteinExistence type="predicted"/>
<reference evidence="3" key="1">
    <citation type="journal article" date="2020" name="Stud. Mycol.">
        <title>101 Dothideomycetes genomes: a test case for predicting lifestyles and emergence of pathogens.</title>
        <authorList>
            <person name="Haridas S."/>
            <person name="Albert R."/>
            <person name="Binder M."/>
            <person name="Bloem J."/>
            <person name="Labutti K."/>
            <person name="Salamov A."/>
            <person name="Andreopoulos B."/>
            <person name="Baker S."/>
            <person name="Barry K."/>
            <person name="Bills G."/>
            <person name="Bluhm B."/>
            <person name="Cannon C."/>
            <person name="Castanera R."/>
            <person name="Culley D."/>
            <person name="Daum C."/>
            <person name="Ezra D."/>
            <person name="Gonzalez J."/>
            <person name="Henrissat B."/>
            <person name="Kuo A."/>
            <person name="Liang C."/>
            <person name="Lipzen A."/>
            <person name="Lutzoni F."/>
            <person name="Magnuson J."/>
            <person name="Mondo S."/>
            <person name="Nolan M."/>
            <person name="Ohm R."/>
            <person name="Pangilinan J."/>
            <person name="Park H.-J."/>
            <person name="Ramirez L."/>
            <person name="Alfaro M."/>
            <person name="Sun H."/>
            <person name="Tritt A."/>
            <person name="Yoshinaga Y."/>
            <person name="Zwiers L.-H."/>
            <person name="Turgeon B."/>
            <person name="Goodwin S."/>
            <person name="Spatafora J."/>
            <person name="Crous P."/>
            <person name="Grigoriev I."/>
        </authorList>
    </citation>
    <scope>NUCLEOTIDE SEQUENCE</scope>
    <source>
        <strain evidence="3">ATCC 74209</strain>
    </source>
</reference>
<evidence type="ECO:0000256" key="1">
    <source>
        <dbReference type="SAM" id="MobiDB-lite"/>
    </source>
</evidence>
<keyword evidence="2" id="KW-0472">Membrane</keyword>
<evidence type="ECO:0000256" key="2">
    <source>
        <dbReference type="SAM" id="Phobius"/>
    </source>
</evidence>
<keyword evidence="4" id="KW-1185">Reference proteome</keyword>
<comment type="caution">
    <text evidence="3">The sequence shown here is derived from an EMBL/GenBank/DDBJ whole genome shotgun (WGS) entry which is preliminary data.</text>
</comment>
<sequence length="239" mass="26100">MNGWVVFVIILILCIICGFLGWTLYSRIRAQRLGLPPPSLNPFARSSSSPNYPAPAPGGIRGWIDTQIRKLKYRRHATGEGYEEPLGGYSGARGRGMGHRLDPDEAWDARVGNEAYYEEQELGLHAPANENTAYTSPTYGDSATAYASAGPYGAQSQEPERGRSRQSDYDKNSLRAGASNPFGDDQATSLRGVSPRPLETEIYGGQGAQRPGMGHQKKSSVGSVDDSPTERRSIFRENM</sequence>
<name>A0A9P4JMJ0_9PLEO</name>
<dbReference type="Proteomes" id="UP000799536">
    <property type="component" value="Unassembled WGS sequence"/>
</dbReference>
<dbReference type="AlphaFoldDB" id="A0A9P4JMJ0"/>
<feature type="transmembrane region" description="Helical" evidence="2">
    <location>
        <begin position="6"/>
        <end position="25"/>
    </location>
</feature>
<protein>
    <recommendedName>
        <fullName evidence="5">Acid phosphatase-like protein</fullName>
    </recommendedName>
</protein>
<evidence type="ECO:0000313" key="4">
    <source>
        <dbReference type="Proteomes" id="UP000799536"/>
    </source>
</evidence>
<evidence type="ECO:0008006" key="5">
    <source>
        <dbReference type="Google" id="ProtNLM"/>
    </source>
</evidence>
<gene>
    <name evidence="3" type="ORF">GQ43DRAFT_442116</name>
</gene>
<feature type="region of interest" description="Disordered" evidence="1">
    <location>
        <begin position="133"/>
        <end position="239"/>
    </location>
</feature>
<keyword evidence="2" id="KW-1133">Transmembrane helix</keyword>
<feature type="compositionally biased region" description="Basic and acidic residues" evidence="1">
    <location>
        <begin position="158"/>
        <end position="173"/>
    </location>
</feature>
<dbReference type="EMBL" id="ML994052">
    <property type="protein sequence ID" value="KAF2199864.1"/>
    <property type="molecule type" value="Genomic_DNA"/>
</dbReference>
<feature type="compositionally biased region" description="Basic and acidic residues" evidence="1">
    <location>
        <begin position="228"/>
        <end position="239"/>
    </location>
</feature>
<keyword evidence="2" id="KW-0812">Transmembrane</keyword>